<keyword evidence="2" id="KW-1185">Reference proteome</keyword>
<reference evidence="2" key="1">
    <citation type="submission" date="2013-09" db="EMBL/GenBank/DDBJ databases">
        <title>Corchorus olitorius genome sequencing.</title>
        <authorList>
            <person name="Alam M."/>
            <person name="Haque M.S."/>
            <person name="Islam M.S."/>
            <person name="Emdad E.M."/>
            <person name="Islam M.M."/>
            <person name="Ahmed B."/>
            <person name="Halim A."/>
            <person name="Hossen Q.M.M."/>
            <person name="Hossain M.Z."/>
            <person name="Ahmed R."/>
            <person name="Khan M.M."/>
            <person name="Islam R."/>
            <person name="Rashid M.M."/>
            <person name="Khan S.A."/>
            <person name="Rahman M.S."/>
            <person name="Alam M."/>
            <person name="Yahiya A.S."/>
            <person name="Khan M.S."/>
            <person name="Azam M.S."/>
            <person name="Haque T."/>
            <person name="Lashkar M.Z.H."/>
            <person name="Akhand A.I."/>
            <person name="Morshed G."/>
            <person name="Roy S."/>
            <person name="Uddin K.S."/>
            <person name="Rabeya T."/>
            <person name="Hossain A.S."/>
            <person name="Chowdhury A."/>
            <person name="Snigdha A.R."/>
            <person name="Mortoza M.S."/>
            <person name="Matin S.A."/>
            <person name="Hoque S.M.E."/>
            <person name="Islam M.K."/>
            <person name="Roy D.K."/>
            <person name="Haider R."/>
            <person name="Moosa M.M."/>
            <person name="Elias S.M."/>
            <person name="Hasan A.M."/>
            <person name="Jahan S."/>
            <person name="Shafiuddin M."/>
            <person name="Mahmood N."/>
            <person name="Shommy N.S."/>
        </authorList>
    </citation>
    <scope>NUCLEOTIDE SEQUENCE [LARGE SCALE GENOMIC DNA]</scope>
    <source>
        <strain evidence="2">cv. O-4</strain>
    </source>
</reference>
<name>A0A1R3GI61_9ROSI</name>
<dbReference type="Proteomes" id="UP000187203">
    <property type="component" value="Unassembled WGS sequence"/>
</dbReference>
<proteinExistence type="predicted"/>
<dbReference type="EMBL" id="AWUE01022488">
    <property type="protein sequence ID" value="OMO57784.1"/>
    <property type="molecule type" value="Genomic_DNA"/>
</dbReference>
<organism evidence="1 2">
    <name type="scientific">Corchorus olitorius</name>
    <dbReference type="NCBI Taxonomy" id="93759"/>
    <lineage>
        <taxon>Eukaryota</taxon>
        <taxon>Viridiplantae</taxon>
        <taxon>Streptophyta</taxon>
        <taxon>Embryophyta</taxon>
        <taxon>Tracheophyta</taxon>
        <taxon>Spermatophyta</taxon>
        <taxon>Magnoliopsida</taxon>
        <taxon>eudicotyledons</taxon>
        <taxon>Gunneridae</taxon>
        <taxon>Pentapetalae</taxon>
        <taxon>rosids</taxon>
        <taxon>malvids</taxon>
        <taxon>Malvales</taxon>
        <taxon>Malvaceae</taxon>
        <taxon>Grewioideae</taxon>
        <taxon>Apeibeae</taxon>
        <taxon>Corchorus</taxon>
    </lineage>
</organism>
<evidence type="ECO:0000313" key="2">
    <source>
        <dbReference type="Proteomes" id="UP000187203"/>
    </source>
</evidence>
<gene>
    <name evidence="1" type="ORF">COLO4_35087</name>
</gene>
<dbReference type="AlphaFoldDB" id="A0A1R3GI61"/>
<evidence type="ECO:0000313" key="1">
    <source>
        <dbReference type="EMBL" id="OMO57784.1"/>
    </source>
</evidence>
<sequence length="102" mass="12027">MESDSYFFTGTQTIFKDKKLRWKRRAYLYLNRVIILVPLLLKAFDRNWNEFKYQALLSVFFSFPPFSPGEPLSPILIYSKLINAKDDDNCLNGWTDCHKGLP</sequence>
<protein>
    <submittedName>
        <fullName evidence="1">Uncharacterized protein</fullName>
    </submittedName>
</protein>
<accession>A0A1R3GI61</accession>
<comment type="caution">
    <text evidence="1">The sequence shown here is derived from an EMBL/GenBank/DDBJ whole genome shotgun (WGS) entry which is preliminary data.</text>
</comment>